<evidence type="ECO:0000313" key="3">
    <source>
        <dbReference type="Proteomes" id="UP000253782"/>
    </source>
</evidence>
<proteinExistence type="predicted"/>
<feature type="region of interest" description="Disordered" evidence="1">
    <location>
        <begin position="80"/>
        <end position="100"/>
    </location>
</feature>
<evidence type="ECO:0008006" key="4">
    <source>
        <dbReference type="Google" id="ProtNLM"/>
    </source>
</evidence>
<feature type="compositionally biased region" description="Polar residues" evidence="1">
    <location>
        <begin position="1"/>
        <end position="10"/>
    </location>
</feature>
<comment type="caution">
    <text evidence="2">The sequence shown here is derived from an EMBL/GenBank/DDBJ whole genome shotgun (WGS) entry which is preliminary data.</text>
</comment>
<dbReference type="AlphaFoldDB" id="A0A369UK96"/>
<accession>A0A369UK96</accession>
<dbReference type="Proteomes" id="UP000253782">
    <property type="component" value="Unassembled WGS sequence"/>
</dbReference>
<sequence>MAATDTTLSTERTRFSDSYQIDPDATPESLQDDVNEMLDHARAISLALCHSLTPHAEVDFNHLSSVFAAIANMIDMAQSASDHAHMQLQRERVKPKSKPL</sequence>
<feature type="compositionally biased region" description="Basic and acidic residues" evidence="1">
    <location>
        <begin position="82"/>
        <end position="94"/>
    </location>
</feature>
<keyword evidence="3" id="KW-1185">Reference proteome</keyword>
<evidence type="ECO:0000256" key="1">
    <source>
        <dbReference type="SAM" id="MobiDB-lite"/>
    </source>
</evidence>
<gene>
    <name evidence="2" type="ORF">DVJ77_14765</name>
</gene>
<organism evidence="2 3">
    <name type="scientific">Dyella tabacisoli</name>
    <dbReference type="NCBI Taxonomy" id="2282381"/>
    <lineage>
        <taxon>Bacteria</taxon>
        <taxon>Pseudomonadati</taxon>
        <taxon>Pseudomonadota</taxon>
        <taxon>Gammaproteobacteria</taxon>
        <taxon>Lysobacterales</taxon>
        <taxon>Rhodanobacteraceae</taxon>
        <taxon>Dyella</taxon>
    </lineage>
</organism>
<dbReference type="RefSeq" id="WP_114846265.1">
    <property type="nucleotide sequence ID" value="NZ_JBHSPE010000008.1"/>
</dbReference>
<feature type="region of interest" description="Disordered" evidence="1">
    <location>
        <begin position="1"/>
        <end position="26"/>
    </location>
</feature>
<name>A0A369UK96_9GAMM</name>
<dbReference type="EMBL" id="QQAH01000013">
    <property type="protein sequence ID" value="RDD80961.1"/>
    <property type="molecule type" value="Genomic_DNA"/>
</dbReference>
<reference evidence="2 3" key="1">
    <citation type="submission" date="2018-07" db="EMBL/GenBank/DDBJ databases">
        <title>Dyella tabacisoli L4-6T, whole genome shotgun sequence.</title>
        <authorList>
            <person name="Zhou X.-K."/>
            <person name="Li W.-J."/>
            <person name="Duan Y.-Q."/>
        </authorList>
    </citation>
    <scope>NUCLEOTIDE SEQUENCE [LARGE SCALE GENOMIC DNA]</scope>
    <source>
        <strain evidence="2 3">L4-6</strain>
    </source>
</reference>
<protein>
    <recommendedName>
        <fullName evidence="4">DUF3077 domain-containing protein</fullName>
    </recommendedName>
</protein>
<evidence type="ECO:0000313" key="2">
    <source>
        <dbReference type="EMBL" id="RDD80961.1"/>
    </source>
</evidence>